<organism evidence="1 2">
    <name type="scientific">Melastoma candidum</name>
    <dbReference type="NCBI Taxonomy" id="119954"/>
    <lineage>
        <taxon>Eukaryota</taxon>
        <taxon>Viridiplantae</taxon>
        <taxon>Streptophyta</taxon>
        <taxon>Embryophyta</taxon>
        <taxon>Tracheophyta</taxon>
        <taxon>Spermatophyta</taxon>
        <taxon>Magnoliopsida</taxon>
        <taxon>eudicotyledons</taxon>
        <taxon>Gunneridae</taxon>
        <taxon>Pentapetalae</taxon>
        <taxon>rosids</taxon>
        <taxon>malvids</taxon>
        <taxon>Myrtales</taxon>
        <taxon>Melastomataceae</taxon>
        <taxon>Melastomatoideae</taxon>
        <taxon>Melastomateae</taxon>
        <taxon>Melastoma</taxon>
    </lineage>
</organism>
<protein>
    <submittedName>
        <fullName evidence="1">Uncharacterized protein</fullName>
    </submittedName>
</protein>
<dbReference type="Proteomes" id="UP001057402">
    <property type="component" value="Chromosome 11"/>
</dbReference>
<evidence type="ECO:0000313" key="2">
    <source>
        <dbReference type="Proteomes" id="UP001057402"/>
    </source>
</evidence>
<reference evidence="2" key="1">
    <citation type="journal article" date="2023" name="Front. Plant Sci.">
        <title>Chromosomal-level genome assembly of Melastoma candidum provides insights into trichome evolution.</title>
        <authorList>
            <person name="Zhong Y."/>
            <person name="Wu W."/>
            <person name="Sun C."/>
            <person name="Zou P."/>
            <person name="Liu Y."/>
            <person name="Dai S."/>
            <person name="Zhou R."/>
        </authorList>
    </citation>
    <scope>NUCLEOTIDE SEQUENCE [LARGE SCALE GENOMIC DNA]</scope>
</reference>
<sequence length="230" mass="25546">MDNRVEKVMGMLNLSSHVERQVMMVHGMGGTGKTMLANVIFNRISSGFNGCCFLADVRESLSTGMEGVERLQKKLLKDTFGKSDGEIGGDGMNEIQRRLRNRKVLIVFDDVGESSQLKRLVGNFDFFGSGTRIIVVTRDRSVCEGLMRSSDIAHETEGMSDDHAPQLFGRHAFGGKESPDDFVDLSKRVIRKTGNLSLALGVIGGHLFQKEKRVWEVQWKSLSECLAKTC</sequence>
<dbReference type="EMBL" id="CM042890">
    <property type="protein sequence ID" value="KAI4313051.1"/>
    <property type="molecule type" value="Genomic_DNA"/>
</dbReference>
<evidence type="ECO:0000313" key="1">
    <source>
        <dbReference type="EMBL" id="KAI4313051.1"/>
    </source>
</evidence>
<comment type="caution">
    <text evidence="1">The sequence shown here is derived from an EMBL/GenBank/DDBJ whole genome shotgun (WGS) entry which is preliminary data.</text>
</comment>
<gene>
    <name evidence="1" type="ORF">MLD38_037828</name>
</gene>
<name>A0ACB9LNU6_9MYRT</name>
<proteinExistence type="predicted"/>
<accession>A0ACB9LNU6</accession>
<keyword evidence="2" id="KW-1185">Reference proteome</keyword>